<dbReference type="InterPro" id="IPR015421">
    <property type="entry name" value="PyrdxlP-dep_Trfase_major"/>
</dbReference>
<evidence type="ECO:0000256" key="13">
    <source>
        <dbReference type="RuleBase" id="RU004505"/>
    </source>
</evidence>
<comment type="pathway">
    <text evidence="1 12">Cofactor biosynthesis; pyridoxine 5'-phosphate biosynthesis; pyridoxine 5'-phosphate from D-erythrose 4-phosphate: step 3/5.</text>
</comment>
<dbReference type="InterPro" id="IPR000192">
    <property type="entry name" value="Aminotrans_V_dom"/>
</dbReference>
<dbReference type="Pfam" id="PF00266">
    <property type="entry name" value="Aminotran_5"/>
    <property type="match status" value="1"/>
</dbReference>
<evidence type="ECO:0000256" key="12">
    <source>
        <dbReference type="HAMAP-Rule" id="MF_00160"/>
    </source>
</evidence>
<feature type="binding site" evidence="12">
    <location>
        <begin position="77"/>
        <end position="78"/>
    </location>
    <ligand>
        <name>pyridoxal 5'-phosphate</name>
        <dbReference type="ChEBI" id="CHEBI:597326"/>
    </ligand>
</feature>
<dbReference type="GO" id="GO:0030170">
    <property type="term" value="F:pyridoxal phosphate binding"/>
    <property type="evidence" value="ECO:0007669"/>
    <property type="project" value="UniProtKB-UniRule"/>
</dbReference>
<dbReference type="UniPathway" id="UPA00244">
    <property type="reaction ID" value="UER00311"/>
</dbReference>
<evidence type="ECO:0000256" key="6">
    <source>
        <dbReference type="ARBA" id="ARBA00022679"/>
    </source>
</evidence>
<evidence type="ECO:0000256" key="11">
    <source>
        <dbReference type="ARBA" id="ARBA00049007"/>
    </source>
</evidence>
<evidence type="ECO:0000259" key="14">
    <source>
        <dbReference type="Pfam" id="PF00266"/>
    </source>
</evidence>
<keyword evidence="6 12" id="KW-0808">Transferase</keyword>
<proteinExistence type="inferred from homology"/>
<comment type="catalytic activity">
    <reaction evidence="10 12">
        <text>4-(phosphooxy)-L-threonine + 2-oxoglutarate = (R)-3-hydroxy-2-oxo-4-phosphooxybutanoate + L-glutamate</text>
        <dbReference type="Rhea" id="RHEA:16573"/>
        <dbReference type="ChEBI" id="CHEBI:16810"/>
        <dbReference type="ChEBI" id="CHEBI:29985"/>
        <dbReference type="ChEBI" id="CHEBI:58452"/>
        <dbReference type="ChEBI" id="CHEBI:58538"/>
        <dbReference type="EC" id="2.6.1.52"/>
    </reaction>
</comment>
<feature type="binding site" evidence="12">
    <location>
        <position position="103"/>
    </location>
    <ligand>
        <name>pyridoxal 5'-phosphate</name>
        <dbReference type="ChEBI" id="CHEBI:597326"/>
    </ligand>
</feature>
<dbReference type="AlphaFoldDB" id="A0A0W0TIL8"/>
<feature type="modified residue" description="N6-(pyridoxal phosphate)lysine" evidence="12">
    <location>
        <position position="197"/>
    </location>
</feature>
<organism evidence="15 17">
    <name type="scientific">Legionella feeleii</name>
    <dbReference type="NCBI Taxonomy" id="453"/>
    <lineage>
        <taxon>Bacteria</taxon>
        <taxon>Pseudomonadati</taxon>
        <taxon>Pseudomonadota</taxon>
        <taxon>Gammaproteobacteria</taxon>
        <taxon>Legionellales</taxon>
        <taxon>Legionellaceae</taxon>
        <taxon>Legionella</taxon>
    </lineage>
</organism>
<feature type="binding site" evidence="12">
    <location>
        <position position="153"/>
    </location>
    <ligand>
        <name>pyridoxal 5'-phosphate</name>
        <dbReference type="ChEBI" id="CHEBI:597326"/>
    </ligand>
</feature>
<dbReference type="EC" id="2.6.1.52" evidence="12"/>
<dbReference type="HAMAP" id="MF_00160">
    <property type="entry name" value="SerC_aminotrans_5"/>
    <property type="match status" value="1"/>
</dbReference>
<evidence type="ECO:0000256" key="4">
    <source>
        <dbReference type="ARBA" id="ARBA00022576"/>
    </source>
</evidence>
<comment type="function">
    <text evidence="12">Catalyzes the reversible conversion of 3-phosphohydroxypyruvate to phosphoserine and of 3-hydroxy-2-oxo-4-phosphonooxybutanoate to phosphohydroxythreonine.</text>
</comment>
<dbReference type="EMBL" id="UASS01000017">
    <property type="protein sequence ID" value="SPX61163.1"/>
    <property type="molecule type" value="Genomic_DNA"/>
</dbReference>
<dbReference type="NCBIfam" id="NF003764">
    <property type="entry name" value="PRK05355.1"/>
    <property type="match status" value="1"/>
</dbReference>
<dbReference type="Gene3D" id="3.40.640.10">
    <property type="entry name" value="Type I PLP-dependent aspartate aminotransferase-like (Major domain)"/>
    <property type="match status" value="1"/>
</dbReference>
<dbReference type="InterPro" id="IPR020578">
    <property type="entry name" value="Aminotrans_V_PyrdxlP_BS"/>
</dbReference>
<dbReference type="GO" id="GO:0005737">
    <property type="term" value="C:cytoplasm"/>
    <property type="evidence" value="ECO:0007669"/>
    <property type="project" value="UniProtKB-SubCell"/>
</dbReference>
<dbReference type="FunFam" id="3.90.1150.10:FF:000006">
    <property type="entry name" value="Phosphoserine aminotransferase"/>
    <property type="match status" value="1"/>
</dbReference>
<keyword evidence="5 12" id="KW-0028">Amino-acid biosynthesis</keyword>
<dbReference type="GO" id="GO:0008615">
    <property type="term" value="P:pyridoxine biosynthetic process"/>
    <property type="evidence" value="ECO:0007669"/>
    <property type="project" value="UniProtKB-UniRule"/>
</dbReference>
<gene>
    <name evidence="12 15" type="primary">serC</name>
    <name evidence="15" type="ORF">Lfee_2989</name>
    <name evidence="16" type="ORF">NCTC12022_01902</name>
</gene>
<dbReference type="PANTHER" id="PTHR43247">
    <property type="entry name" value="PHOSPHOSERINE AMINOTRANSFERASE"/>
    <property type="match status" value="1"/>
</dbReference>
<protein>
    <recommendedName>
        <fullName evidence="12">Phosphoserine aminotransferase</fullName>
        <ecNumber evidence="12">2.6.1.52</ecNumber>
    </recommendedName>
    <alternativeName>
        <fullName evidence="12">Phosphohydroxythreonine aminotransferase</fullName>
        <shortName evidence="12">PSAT</shortName>
    </alternativeName>
</protein>
<evidence type="ECO:0000313" key="18">
    <source>
        <dbReference type="Proteomes" id="UP000251942"/>
    </source>
</evidence>
<reference evidence="15 17" key="1">
    <citation type="submission" date="2015-11" db="EMBL/GenBank/DDBJ databases">
        <title>Genomic analysis of 38 Legionella species identifies large and diverse effector repertoires.</title>
        <authorList>
            <person name="Burstein D."/>
            <person name="Amaro F."/>
            <person name="Zusman T."/>
            <person name="Lifshitz Z."/>
            <person name="Cohen O."/>
            <person name="Gilbert J.A."/>
            <person name="Pupko T."/>
            <person name="Shuman H.A."/>
            <person name="Segal G."/>
        </authorList>
    </citation>
    <scope>NUCLEOTIDE SEQUENCE [LARGE SCALE GENOMIC DNA]</scope>
    <source>
        <strain evidence="15 17">WO-44C</strain>
    </source>
</reference>
<dbReference type="OrthoDB" id="9809412at2"/>
<feature type="domain" description="Aminotransferase class V" evidence="14">
    <location>
        <begin position="6"/>
        <end position="350"/>
    </location>
</feature>
<evidence type="ECO:0000313" key="16">
    <source>
        <dbReference type="EMBL" id="SPX61163.1"/>
    </source>
</evidence>
<evidence type="ECO:0000256" key="1">
    <source>
        <dbReference type="ARBA" id="ARBA00004915"/>
    </source>
</evidence>
<keyword evidence="7 12" id="KW-0663">Pyridoxal phosphate</keyword>
<dbReference type="InterPro" id="IPR022278">
    <property type="entry name" value="Pser_aminoTfrase"/>
</dbReference>
<feature type="binding site" evidence="12">
    <location>
        <position position="43"/>
    </location>
    <ligand>
        <name>L-glutamate</name>
        <dbReference type="ChEBI" id="CHEBI:29985"/>
    </ligand>
</feature>
<comment type="subunit">
    <text evidence="12">Homodimer.</text>
</comment>
<dbReference type="EMBL" id="LNYB01000085">
    <property type="protein sequence ID" value="KTC95325.1"/>
    <property type="molecule type" value="Genomic_DNA"/>
</dbReference>
<comment type="catalytic activity">
    <reaction evidence="11 12 13">
        <text>O-phospho-L-serine + 2-oxoglutarate = 3-phosphooxypyruvate + L-glutamate</text>
        <dbReference type="Rhea" id="RHEA:14329"/>
        <dbReference type="ChEBI" id="CHEBI:16810"/>
        <dbReference type="ChEBI" id="CHEBI:18110"/>
        <dbReference type="ChEBI" id="CHEBI:29985"/>
        <dbReference type="ChEBI" id="CHEBI:57524"/>
        <dbReference type="EC" id="2.6.1.52"/>
    </reaction>
</comment>
<dbReference type="NCBIfam" id="TIGR01364">
    <property type="entry name" value="serC_1"/>
    <property type="match status" value="1"/>
</dbReference>
<dbReference type="PATRIC" id="fig|453.4.peg.3261"/>
<dbReference type="RefSeq" id="WP_058447785.1">
    <property type="nucleotide sequence ID" value="NZ_CAAAHT010000004.1"/>
</dbReference>
<dbReference type="UniPathway" id="UPA00135">
    <property type="reaction ID" value="UER00197"/>
</dbReference>
<dbReference type="FunFam" id="3.40.640.10:FF:000010">
    <property type="entry name" value="Phosphoserine aminotransferase"/>
    <property type="match status" value="1"/>
</dbReference>
<dbReference type="InterPro" id="IPR015424">
    <property type="entry name" value="PyrdxlP-dep_Trfase"/>
</dbReference>
<comment type="similarity">
    <text evidence="3 12">Belongs to the class-V pyridoxal-phosphate-dependent aminotransferase family. SerC subfamily.</text>
</comment>
<evidence type="ECO:0000256" key="3">
    <source>
        <dbReference type="ARBA" id="ARBA00006904"/>
    </source>
</evidence>
<evidence type="ECO:0000313" key="15">
    <source>
        <dbReference type="EMBL" id="KTC95325.1"/>
    </source>
</evidence>
<dbReference type="PANTHER" id="PTHR43247:SF1">
    <property type="entry name" value="PHOSPHOSERINE AMINOTRANSFERASE"/>
    <property type="match status" value="1"/>
</dbReference>
<accession>A0A0W0TIL8</accession>
<comment type="caution">
    <text evidence="12">Lacks conserved residue(s) required for the propagation of feature annotation.</text>
</comment>
<evidence type="ECO:0000256" key="9">
    <source>
        <dbReference type="ARBA" id="ARBA00023299"/>
    </source>
</evidence>
<feature type="binding site" evidence="12">
    <location>
        <position position="173"/>
    </location>
    <ligand>
        <name>pyridoxal 5'-phosphate</name>
        <dbReference type="ChEBI" id="CHEBI:597326"/>
    </ligand>
</feature>
<dbReference type="GO" id="GO:0004648">
    <property type="term" value="F:O-phospho-L-serine:2-oxoglutarate aminotransferase activity"/>
    <property type="evidence" value="ECO:0007669"/>
    <property type="project" value="UniProtKB-UniRule"/>
</dbReference>
<dbReference type="InterPro" id="IPR015422">
    <property type="entry name" value="PyrdxlP-dep_Trfase_small"/>
</dbReference>
<keyword evidence="4 12" id="KW-0032">Aminotransferase</keyword>
<reference evidence="16 18" key="2">
    <citation type="submission" date="2018-06" db="EMBL/GenBank/DDBJ databases">
        <authorList>
            <consortium name="Pathogen Informatics"/>
            <person name="Doyle S."/>
        </authorList>
    </citation>
    <scope>NUCLEOTIDE SEQUENCE [LARGE SCALE GENOMIC DNA]</scope>
    <source>
        <strain evidence="16 18">NCTC12022</strain>
    </source>
</reference>
<evidence type="ECO:0000256" key="10">
    <source>
        <dbReference type="ARBA" id="ARBA00047630"/>
    </source>
</evidence>
<dbReference type="SUPFAM" id="SSF53383">
    <property type="entry name" value="PLP-dependent transferases"/>
    <property type="match status" value="1"/>
</dbReference>
<evidence type="ECO:0000256" key="5">
    <source>
        <dbReference type="ARBA" id="ARBA00022605"/>
    </source>
</evidence>
<evidence type="ECO:0000256" key="8">
    <source>
        <dbReference type="ARBA" id="ARBA00023096"/>
    </source>
</evidence>
<dbReference type="PROSITE" id="PS00595">
    <property type="entry name" value="AA_TRANSFER_CLASS_5"/>
    <property type="match status" value="1"/>
</dbReference>
<dbReference type="STRING" id="453.Lfee_2989"/>
<keyword evidence="9 12" id="KW-0718">Serine biosynthesis</keyword>
<dbReference type="PIRSF" id="PIRSF000525">
    <property type="entry name" value="SerC"/>
    <property type="match status" value="1"/>
</dbReference>
<dbReference type="GO" id="GO:0006564">
    <property type="term" value="P:L-serine biosynthetic process"/>
    <property type="evidence" value="ECO:0007669"/>
    <property type="project" value="UniProtKB-UniRule"/>
</dbReference>
<dbReference type="Proteomes" id="UP000251942">
    <property type="component" value="Unassembled WGS sequence"/>
</dbReference>
<name>A0A0W0TIL8_9GAMM</name>
<dbReference type="Proteomes" id="UP000054698">
    <property type="component" value="Unassembled WGS sequence"/>
</dbReference>
<evidence type="ECO:0000313" key="17">
    <source>
        <dbReference type="Proteomes" id="UP000054698"/>
    </source>
</evidence>
<keyword evidence="12" id="KW-0963">Cytoplasm</keyword>
<comment type="pathway">
    <text evidence="2 12 13">Amino-acid biosynthesis; L-serine biosynthesis; L-serine from 3-phospho-D-glycerate: step 2/3.</text>
</comment>
<keyword evidence="17" id="KW-1185">Reference proteome</keyword>
<sequence length="362" mass="40163">MMSRGYNFGAGPSMLPESILREAQEELLNWQNLDMSVLEIGHRTPEFMALMEQTEQAFRELLKVPANYHVLFLGGAARTQFSMIPMNLLAAGEQSGYLITGLWSSLAYQEAVKIKQAYCVASDEENGFIGTPPPETWQIKENTKYLYFTPNETVNGVRFAKIPAISGVPLIADMTSCLLSEPITVSDYGLIFAGAQKNIANAGLTLVIISDELLNSLPDNIIPTMFDYRTHSSTHSLYATPPTFNCYLAGKMAQWAKAQGGVEALYEINCAKASKLYDYIDSSGFYHCKVSEEARSLVNICFSLADSNLEELFLAVAKTRGLYALKGHRTVGGLRASIYNAMPMEGVEYLIKFMRDFAKEHN</sequence>
<evidence type="ECO:0000256" key="7">
    <source>
        <dbReference type="ARBA" id="ARBA00022898"/>
    </source>
</evidence>
<comment type="subcellular location">
    <subcellularLocation>
        <location evidence="12">Cytoplasm</location>
    </subcellularLocation>
</comment>
<dbReference type="Gene3D" id="3.90.1150.10">
    <property type="entry name" value="Aspartate Aminotransferase, domain 1"/>
    <property type="match status" value="1"/>
</dbReference>
<evidence type="ECO:0000256" key="2">
    <source>
        <dbReference type="ARBA" id="ARBA00005099"/>
    </source>
</evidence>
<keyword evidence="8 12" id="KW-0664">Pyridoxine biosynthesis</keyword>
<feature type="binding site" evidence="12">
    <location>
        <position position="196"/>
    </location>
    <ligand>
        <name>pyridoxal 5'-phosphate</name>
        <dbReference type="ChEBI" id="CHEBI:597326"/>
    </ligand>
</feature>
<comment type="cofactor">
    <cofactor evidence="12">
        <name>pyridoxal 5'-phosphate</name>
        <dbReference type="ChEBI" id="CHEBI:597326"/>
    </cofactor>
    <text evidence="12">Binds 1 pyridoxal phosphate per subunit.</text>
</comment>